<dbReference type="InterPro" id="IPR003356">
    <property type="entry name" value="DNA_methylase_A-5"/>
</dbReference>
<evidence type="ECO:0000256" key="6">
    <source>
        <dbReference type="ARBA" id="ARBA00022747"/>
    </source>
</evidence>
<evidence type="ECO:0000259" key="8">
    <source>
        <dbReference type="Pfam" id="PF02384"/>
    </source>
</evidence>
<dbReference type="Pfam" id="PF02384">
    <property type="entry name" value="N6_Mtase"/>
    <property type="match status" value="1"/>
</dbReference>
<dbReference type="Gene3D" id="1.20.1260.30">
    <property type="match status" value="1"/>
</dbReference>
<comment type="similarity">
    <text evidence="1">Belongs to the N(4)/N(6)-methyltransferase family.</text>
</comment>
<dbReference type="GO" id="GO:0009007">
    <property type="term" value="F:site-specific DNA-methyltransferase (adenine-specific) activity"/>
    <property type="evidence" value="ECO:0007669"/>
    <property type="project" value="UniProtKB-EC"/>
</dbReference>
<dbReference type="InterPro" id="IPR051537">
    <property type="entry name" value="DNA_Adenine_Mtase"/>
</dbReference>
<dbReference type="InterPro" id="IPR002052">
    <property type="entry name" value="DNA_methylase_N6_adenine_CS"/>
</dbReference>
<dbReference type="SUPFAM" id="SSF53335">
    <property type="entry name" value="S-adenosyl-L-methionine-dependent methyltransferases"/>
    <property type="match status" value="1"/>
</dbReference>
<keyword evidence="4 9" id="KW-0808">Transferase</keyword>
<feature type="domain" description="DNA methylase adenine-specific" evidence="8">
    <location>
        <begin position="180"/>
        <end position="498"/>
    </location>
</feature>
<dbReference type="PANTHER" id="PTHR42933:SF1">
    <property type="entry name" value="SITE-SPECIFIC DNA-METHYLTRANSFERASE (ADENINE-SPECIFIC)"/>
    <property type="match status" value="1"/>
</dbReference>
<evidence type="ECO:0000313" key="9">
    <source>
        <dbReference type="EMBL" id="RHD78857.1"/>
    </source>
</evidence>
<dbReference type="GO" id="GO:0032259">
    <property type="term" value="P:methylation"/>
    <property type="evidence" value="ECO:0007669"/>
    <property type="project" value="UniProtKB-KW"/>
</dbReference>
<dbReference type="GO" id="GO:0003677">
    <property type="term" value="F:DNA binding"/>
    <property type="evidence" value="ECO:0007669"/>
    <property type="project" value="InterPro"/>
</dbReference>
<evidence type="ECO:0000256" key="1">
    <source>
        <dbReference type="ARBA" id="ARBA00006594"/>
    </source>
</evidence>
<dbReference type="Proteomes" id="UP000283429">
    <property type="component" value="Unassembled WGS sequence"/>
</dbReference>
<dbReference type="PANTHER" id="PTHR42933">
    <property type="entry name" value="SLR6095 PROTEIN"/>
    <property type="match status" value="1"/>
</dbReference>
<dbReference type="CDD" id="cd02440">
    <property type="entry name" value="AdoMet_MTases"/>
    <property type="match status" value="1"/>
</dbReference>
<evidence type="ECO:0000256" key="4">
    <source>
        <dbReference type="ARBA" id="ARBA00022679"/>
    </source>
</evidence>
<comment type="catalytic activity">
    <reaction evidence="7">
        <text>a 2'-deoxyadenosine in DNA + S-adenosyl-L-methionine = an N(6)-methyl-2'-deoxyadenosine in DNA + S-adenosyl-L-homocysteine + H(+)</text>
        <dbReference type="Rhea" id="RHEA:15197"/>
        <dbReference type="Rhea" id="RHEA-COMP:12418"/>
        <dbReference type="Rhea" id="RHEA-COMP:12419"/>
        <dbReference type="ChEBI" id="CHEBI:15378"/>
        <dbReference type="ChEBI" id="CHEBI:57856"/>
        <dbReference type="ChEBI" id="CHEBI:59789"/>
        <dbReference type="ChEBI" id="CHEBI:90615"/>
        <dbReference type="ChEBI" id="CHEBI:90616"/>
        <dbReference type="EC" id="2.1.1.72"/>
    </reaction>
</comment>
<dbReference type="GO" id="GO:0009307">
    <property type="term" value="P:DNA restriction-modification system"/>
    <property type="evidence" value="ECO:0007669"/>
    <property type="project" value="UniProtKB-KW"/>
</dbReference>
<dbReference type="EC" id="2.1.1.72" evidence="2"/>
<reference evidence="9 10" key="1">
    <citation type="submission" date="2018-08" db="EMBL/GenBank/DDBJ databases">
        <title>A genome reference for cultivated species of the human gut microbiota.</title>
        <authorList>
            <person name="Zou Y."/>
            <person name="Xue W."/>
            <person name="Luo G."/>
        </authorList>
    </citation>
    <scope>NUCLEOTIDE SEQUENCE [LARGE SCALE GENOMIC DNA]</scope>
    <source>
        <strain evidence="9 10">AM30-40</strain>
    </source>
</reference>
<protein>
    <recommendedName>
        <fullName evidence="2">site-specific DNA-methyltransferase (adenine-specific)</fullName>
        <ecNumber evidence="2">2.1.1.72</ecNumber>
    </recommendedName>
</protein>
<dbReference type="GO" id="GO:0008170">
    <property type="term" value="F:N-methyltransferase activity"/>
    <property type="evidence" value="ECO:0007669"/>
    <property type="project" value="InterPro"/>
</dbReference>
<dbReference type="AlphaFoldDB" id="A0A414H6M8"/>
<dbReference type="InterPro" id="IPR038333">
    <property type="entry name" value="T1MK-like_N_sf"/>
</dbReference>
<evidence type="ECO:0000256" key="5">
    <source>
        <dbReference type="ARBA" id="ARBA00022691"/>
    </source>
</evidence>
<accession>A0A414H6M8</accession>
<dbReference type="PRINTS" id="PR00507">
    <property type="entry name" value="N12N6MTFRASE"/>
</dbReference>
<evidence type="ECO:0000256" key="3">
    <source>
        <dbReference type="ARBA" id="ARBA00022603"/>
    </source>
</evidence>
<keyword evidence="5" id="KW-0949">S-adenosyl-L-methionine</keyword>
<dbReference type="EMBL" id="QSJM01000037">
    <property type="protein sequence ID" value="RHD78857.1"/>
    <property type="molecule type" value="Genomic_DNA"/>
</dbReference>
<gene>
    <name evidence="9" type="ORF">DW783_12880</name>
</gene>
<name>A0A414H6M8_PHOVU</name>
<keyword evidence="3 9" id="KW-0489">Methyltransferase</keyword>
<comment type="caution">
    <text evidence="9">The sequence shown here is derived from an EMBL/GenBank/DDBJ whole genome shotgun (WGS) entry which is preliminary data.</text>
</comment>
<evidence type="ECO:0000256" key="7">
    <source>
        <dbReference type="ARBA" id="ARBA00047942"/>
    </source>
</evidence>
<organism evidence="9 10">
    <name type="scientific">Phocaeicola vulgatus</name>
    <name type="common">Bacteroides vulgatus</name>
    <dbReference type="NCBI Taxonomy" id="821"/>
    <lineage>
        <taxon>Bacteria</taxon>
        <taxon>Pseudomonadati</taxon>
        <taxon>Bacteroidota</taxon>
        <taxon>Bacteroidia</taxon>
        <taxon>Bacteroidales</taxon>
        <taxon>Bacteroidaceae</taxon>
        <taxon>Phocaeicola</taxon>
    </lineage>
</organism>
<evidence type="ECO:0000256" key="2">
    <source>
        <dbReference type="ARBA" id="ARBA00011900"/>
    </source>
</evidence>
<dbReference type="RefSeq" id="WP_118170952.1">
    <property type="nucleotide sequence ID" value="NZ_QSJM01000037.1"/>
</dbReference>
<keyword evidence="6" id="KW-0680">Restriction system</keyword>
<dbReference type="Gene3D" id="3.40.50.150">
    <property type="entry name" value="Vaccinia Virus protein VP39"/>
    <property type="match status" value="1"/>
</dbReference>
<proteinExistence type="inferred from homology"/>
<dbReference type="InterPro" id="IPR029063">
    <property type="entry name" value="SAM-dependent_MTases_sf"/>
</dbReference>
<evidence type="ECO:0000313" key="10">
    <source>
        <dbReference type="Proteomes" id="UP000283429"/>
    </source>
</evidence>
<sequence>MKNIEEIKNQTYALIDDLKKTTTENGLAGSGNEYVVIVEIFLYKFLNDKFIYEAKKENPELANAEDFFAALDAMSEDDYEEMCDSMLDTIILKKEHLIPFLAKRQNEDKFAELFDSTLESIASENSDIFYILNEDETRVSIMKPISDVVSGGTNKKNAFCRSLIGDVASFSFENAFEAGYDFFSTIFEYLIKDYNANGGGNYAEYYTPHAIAAIMAQLLVDPSEDVRSVTCYDPSAGTGTLVIALAHAIGEQNCTVYTQDISDKSSTMMMLNLILNSMSHSLTHVIQGNTLKHPFHKNEDGSLRKFDYIVSNPPFKLDFSDYHSDLKTDSYKGRFFAGIPNIPSKNKKGMEIYLCFFQHLLYSLKEDGKAAIVVPTGFITAKSGIAFKIRKHLVDGEKSILRGVVSMPSNIFANTGTNVSVVFIDKSGVDKPVLIDASKLGETIKENGNQKTKLRTEEIQQIVNTFRNKEVVEDFSVTPTFDEIKEKGYSFSAGQYFDIKIDYVDITEDEFNRRMDNFKTTLRQQFSESHRLEEEILKQLDCIGFNENVGKENSNE</sequence>
<dbReference type="PROSITE" id="PS00092">
    <property type="entry name" value="N6_MTASE"/>
    <property type="match status" value="1"/>
</dbReference>